<proteinExistence type="predicted"/>
<dbReference type="CDD" id="cd03469">
    <property type="entry name" value="Rieske_RO_Alpha_N"/>
    <property type="match status" value="1"/>
</dbReference>
<keyword evidence="5" id="KW-0411">Iron-sulfur</keyword>
<evidence type="ECO:0000256" key="1">
    <source>
        <dbReference type="ARBA" id="ARBA00022714"/>
    </source>
</evidence>
<dbReference type="InterPro" id="IPR050584">
    <property type="entry name" value="Cholesterol_7-desaturase"/>
</dbReference>
<dbReference type="GO" id="GO:0051213">
    <property type="term" value="F:dioxygenase activity"/>
    <property type="evidence" value="ECO:0007669"/>
    <property type="project" value="UniProtKB-KW"/>
</dbReference>
<comment type="caution">
    <text evidence="7">The sequence shown here is derived from an EMBL/GenBank/DDBJ whole genome shotgun (WGS) entry which is preliminary data.</text>
</comment>
<keyword evidence="4" id="KW-0408">Iron</keyword>
<keyword evidence="3" id="KW-0560">Oxidoreductase</keyword>
<dbReference type="Proteomes" id="UP000249061">
    <property type="component" value="Unassembled WGS sequence"/>
</dbReference>
<evidence type="ECO:0000256" key="4">
    <source>
        <dbReference type="ARBA" id="ARBA00023004"/>
    </source>
</evidence>
<protein>
    <submittedName>
        <fullName evidence="7">Aromatic ring-hydroxylating dioxygenase subunit alpha</fullName>
    </submittedName>
</protein>
<accession>A0A2W5VSJ0</accession>
<dbReference type="EMBL" id="QFQP01000009">
    <property type="protein sequence ID" value="PZR13561.1"/>
    <property type="molecule type" value="Genomic_DNA"/>
</dbReference>
<dbReference type="PANTHER" id="PTHR21266:SF60">
    <property type="entry name" value="3-KETOSTEROID-9-ALPHA-MONOOXYGENASE, OXYGENASE COMPONENT"/>
    <property type="match status" value="1"/>
</dbReference>
<gene>
    <name evidence="7" type="ORF">DI536_12490</name>
</gene>
<dbReference type="AlphaFoldDB" id="A0A2W5VSJ0"/>
<evidence type="ECO:0000256" key="2">
    <source>
        <dbReference type="ARBA" id="ARBA00022723"/>
    </source>
</evidence>
<dbReference type="InterPro" id="IPR044043">
    <property type="entry name" value="VanA_C_cat"/>
</dbReference>
<evidence type="ECO:0000313" key="7">
    <source>
        <dbReference type="EMBL" id="PZR13561.1"/>
    </source>
</evidence>
<dbReference type="PROSITE" id="PS51296">
    <property type="entry name" value="RIESKE"/>
    <property type="match status" value="1"/>
</dbReference>
<evidence type="ECO:0000259" key="6">
    <source>
        <dbReference type="PROSITE" id="PS51296"/>
    </source>
</evidence>
<evidence type="ECO:0000256" key="5">
    <source>
        <dbReference type="ARBA" id="ARBA00023014"/>
    </source>
</evidence>
<dbReference type="Pfam" id="PF19112">
    <property type="entry name" value="VanA_C"/>
    <property type="match status" value="1"/>
</dbReference>
<reference evidence="7 8" key="1">
    <citation type="submission" date="2017-08" db="EMBL/GenBank/DDBJ databases">
        <title>Infants hospitalized years apart are colonized by the same room-sourced microbial strains.</title>
        <authorList>
            <person name="Brooks B."/>
            <person name="Olm M.R."/>
            <person name="Firek B.A."/>
            <person name="Baker R."/>
            <person name="Thomas B.C."/>
            <person name="Morowitz M.J."/>
            <person name="Banfield J.F."/>
        </authorList>
    </citation>
    <scope>NUCLEOTIDE SEQUENCE [LARGE SCALE GENOMIC DNA]</scope>
    <source>
        <strain evidence="7">S2_003_000_R2_14</strain>
    </source>
</reference>
<dbReference type="Gene3D" id="3.90.380.10">
    <property type="entry name" value="Naphthalene 1,2-dioxygenase Alpha Subunit, Chain A, domain 1"/>
    <property type="match status" value="1"/>
</dbReference>
<keyword evidence="2" id="KW-0479">Metal-binding</keyword>
<sequence length="324" mass="36618">MFDGFAKVWTPVILATSLRRGRPLPVVLAGEKLVFFRGSNGQAHALVDRCPHRGVSLSLGTVTSDGCLECPFHAWKFDGSGAVTHVPLNPDAKRERLFARAIPVREIGGVLWAWTEVTATPPSEPIVPEALTLPGLARTYFQVEWNAHWSRAMENMLDSPHVPFVHKSTIGRFMRPYLRPDSRMDVNWEDTPWGGTTRSMLDDREDSGADLHFYRPNMMALNIPVPKQVFRMHAFCVPIDASRTRMIIVGARSFATWRVLNPLFNWSNKRIAAEDRAIVESSWPVEVPPPSEETSVRTDRATLQFRKYYYAQLKPPAPEQTRAA</sequence>
<dbReference type="InterPro" id="IPR036922">
    <property type="entry name" value="Rieske_2Fe-2S_sf"/>
</dbReference>
<dbReference type="Gene3D" id="2.102.10.10">
    <property type="entry name" value="Rieske [2Fe-2S] iron-sulphur domain"/>
    <property type="match status" value="1"/>
</dbReference>
<keyword evidence="1" id="KW-0001">2Fe-2S</keyword>
<feature type="domain" description="Rieske" evidence="6">
    <location>
        <begin position="10"/>
        <end position="113"/>
    </location>
</feature>
<dbReference type="SUPFAM" id="SSF55961">
    <property type="entry name" value="Bet v1-like"/>
    <property type="match status" value="1"/>
</dbReference>
<dbReference type="InterPro" id="IPR017941">
    <property type="entry name" value="Rieske_2Fe-2S"/>
</dbReference>
<evidence type="ECO:0000313" key="8">
    <source>
        <dbReference type="Proteomes" id="UP000249061"/>
    </source>
</evidence>
<name>A0A2W5VSJ0_9BACT</name>
<evidence type="ECO:0000256" key="3">
    <source>
        <dbReference type="ARBA" id="ARBA00023002"/>
    </source>
</evidence>
<dbReference type="PANTHER" id="PTHR21266">
    <property type="entry name" value="IRON-SULFUR DOMAIN CONTAINING PROTEIN"/>
    <property type="match status" value="1"/>
</dbReference>
<dbReference type="GO" id="GO:0046872">
    <property type="term" value="F:metal ion binding"/>
    <property type="evidence" value="ECO:0007669"/>
    <property type="project" value="UniProtKB-KW"/>
</dbReference>
<keyword evidence="7" id="KW-0223">Dioxygenase</keyword>
<organism evidence="7 8">
    <name type="scientific">Archangium gephyra</name>
    <dbReference type="NCBI Taxonomy" id="48"/>
    <lineage>
        <taxon>Bacteria</taxon>
        <taxon>Pseudomonadati</taxon>
        <taxon>Myxococcota</taxon>
        <taxon>Myxococcia</taxon>
        <taxon>Myxococcales</taxon>
        <taxon>Cystobacterineae</taxon>
        <taxon>Archangiaceae</taxon>
        <taxon>Archangium</taxon>
    </lineage>
</organism>
<dbReference type="SUPFAM" id="SSF50022">
    <property type="entry name" value="ISP domain"/>
    <property type="match status" value="1"/>
</dbReference>
<dbReference type="Pfam" id="PF00355">
    <property type="entry name" value="Rieske"/>
    <property type="match status" value="1"/>
</dbReference>
<dbReference type="GO" id="GO:0051537">
    <property type="term" value="F:2 iron, 2 sulfur cluster binding"/>
    <property type="evidence" value="ECO:0007669"/>
    <property type="project" value="UniProtKB-KW"/>
</dbReference>